<dbReference type="PANTHER" id="PTHR20898:SF0">
    <property type="entry name" value="DAEDALUS ON 3-RELATED"/>
    <property type="match status" value="1"/>
</dbReference>
<dbReference type="OMA" id="TYNVNLC"/>
<organism evidence="3">
    <name type="scientific">Drosophila grimshawi</name>
    <name type="common">Hawaiian fruit fly</name>
    <name type="synonym">Idiomyia grimshawi</name>
    <dbReference type="NCBI Taxonomy" id="7222"/>
    <lineage>
        <taxon>Eukaryota</taxon>
        <taxon>Metazoa</taxon>
        <taxon>Ecdysozoa</taxon>
        <taxon>Arthropoda</taxon>
        <taxon>Hexapoda</taxon>
        <taxon>Insecta</taxon>
        <taxon>Pterygota</taxon>
        <taxon>Neoptera</taxon>
        <taxon>Endopterygota</taxon>
        <taxon>Diptera</taxon>
        <taxon>Brachycera</taxon>
        <taxon>Muscomorpha</taxon>
        <taxon>Ephydroidea</taxon>
        <taxon>Drosophilidae</taxon>
        <taxon>Drosophila</taxon>
        <taxon>Hawaiian Drosophila</taxon>
    </lineage>
</organism>
<dbReference type="KEGG" id="dgr:6556936"/>
<name>B4J394_DROGR</name>
<dbReference type="PhylomeDB" id="B4J394"/>
<proteinExistence type="predicted"/>
<dbReference type="SUPFAM" id="SSF63707">
    <property type="entry name" value="Ganglioside M2 (gm2) activator"/>
    <property type="match status" value="1"/>
</dbReference>
<dbReference type="InParanoid" id="B4J394"/>
<evidence type="ECO:0000256" key="1">
    <source>
        <dbReference type="ARBA" id="ARBA00022729"/>
    </source>
</evidence>
<dbReference type="InterPro" id="IPR010512">
    <property type="entry name" value="DUF1091"/>
</dbReference>
<sequence length="154" mass="18263">MVFRRVFTKFGHKYASSYEVYISPDQMASNMSLNIIKDLTDNVWLKLGVSQREAKNVYRSMFAYDVNLCSFSYFGKPVNLIQRWMHNILKYSNIPDSCPIKKGNYYWINLRADKDSIPSFITTGHFRIDALFYMREWNNDMVTNTSMFLDIKMK</sequence>
<dbReference type="OrthoDB" id="8021351at2759"/>
<reference evidence="2 3" key="1">
    <citation type="journal article" date="2007" name="Nature">
        <title>Evolution of genes and genomes on the Drosophila phylogeny.</title>
        <authorList>
            <consortium name="Drosophila 12 Genomes Consortium"/>
            <person name="Clark A.G."/>
            <person name="Eisen M.B."/>
            <person name="Smith D.R."/>
            <person name="Bergman C.M."/>
            <person name="Oliver B."/>
            <person name="Markow T.A."/>
            <person name="Kaufman T.C."/>
            <person name="Kellis M."/>
            <person name="Gelbart W."/>
            <person name="Iyer V.N."/>
            <person name="Pollard D.A."/>
            <person name="Sackton T.B."/>
            <person name="Larracuente A.M."/>
            <person name="Singh N.D."/>
            <person name="Abad J.P."/>
            <person name="Abt D.N."/>
            <person name="Adryan B."/>
            <person name="Aguade M."/>
            <person name="Akashi H."/>
            <person name="Anderson W.W."/>
            <person name="Aquadro C.F."/>
            <person name="Ardell D.H."/>
            <person name="Arguello R."/>
            <person name="Artieri C.G."/>
            <person name="Barbash D.A."/>
            <person name="Barker D."/>
            <person name="Barsanti P."/>
            <person name="Batterham P."/>
            <person name="Batzoglou S."/>
            <person name="Begun D."/>
            <person name="Bhutkar A."/>
            <person name="Blanco E."/>
            <person name="Bosak S.A."/>
            <person name="Bradley R.K."/>
            <person name="Brand A.D."/>
            <person name="Brent M.R."/>
            <person name="Brooks A.N."/>
            <person name="Brown R.H."/>
            <person name="Butlin R.K."/>
            <person name="Caggese C."/>
            <person name="Calvi B.R."/>
            <person name="Bernardo de Carvalho A."/>
            <person name="Caspi A."/>
            <person name="Castrezana S."/>
            <person name="Celniker S.E."/>
            <person name="Chang J.L."/>
            <person name="Chapple C."/>
            <person name="Chatterji S."/>
            <person name="Chinwalla A."/>
            <person name="Civetta A."/>
            <person name="Clifton S.W."/>
            <person name="Comeron J.M."/>
            <person name="Costello J.C."/>
            <person name="Coyne J.A."/>
            <person name="Daub J."/>
            <person name="David R.G."/>
            <person name="Delcher A.L."/>
            <person name="Delehaunty K."/>
            <person name="Do C.B."/>
            <person name="Ebling H."/>
            <person name="Edwards K."/>
            <person name="Eickbush T."/>
            <person name="Evans J.D."/>
            <person name="Filipski A."/>
            <person name="Findeiss S."/>
            <person name="Freyhult E."/>
            <person name="Fulton L."/>
            <person name="Fulton R."/>
            <person name="Garcia A.C."/>
            <person name="Gardiner A."/>
            <person name="Garfield D.A."/>
            <person name="Garvin B.E."/>
            <person name="Gibson G."/>
            <person name="Gilbert D."/>
            <person name="Gnerre S."/>
            <person name="Godfrey J."/>
            <person name="Good R."/>
            <person name="Gotea V."/>
            <person name="Gravely B."/>
            <person name="Greenberg A.J."/>
            <person name="Griffiths-Jones S."/>
            <person name="Gross S."/>
            <person name="Guigo R."/>
            <person name="Gustafson E.A."/>
            <person name="Haerty W."/>
            <person name="Hahn M.W."/>
            <person name="Halligan D.L."/>
            <person name="Halpern A.L."/>
            <person name="Halter G.M."/>
            <person name="Han M.V."/>
            <person name="Heger A."/>
            <person name="Hillier L."/>
            <person name="Hinrichs A.S."/>
            <person name="Holmes I."/>
            <person name="Hoskins R.A."/>
            <person name="Hubisz M.J."/>
            <person name="Hultmark D."/>
            <person name="Huntley M.A."/>
            <person name="Jaffe D.B."/>
            <person name="Jagadeeshan S."/>
            <person name="Jeck W.R."/>
            <person name="Johnson J."/>
            <person name="Jones C.D."/>
            <person name="Jordan W.C."/>
            <person name="Karpen G.H."/>
            <person name="Kataoka E."/>
            <person name="Keightley P.D."/>
            <person name="Kheradpour P."/>
            <person name="Kirkness E.F."/>
            <person name="Koerich L.B."/>
            <person name="Kristiansen K."/>
            <person name="Kudrna D."/>
            <person name="Kulathinal R.J."/>
            <person name="Kumar S."/>
            <person name="Kwok R."/>
            <person name="Lander E."/>
            <person name="Langley C.H."/>
            <person name="Lapoint R."/>
            <person name="Lazzaro B.P."/>
            <person name="Lee S.J."/>
            <person name="Levesque L."/>
            <person name="Li R."/>
            <person name="Lin C.F."/>
            <person name="Lin M.F."/>
            <person name="Lindblad-Toh K."/>
            <person name="Llopart A."/>
            <person name="Long M."/>
            <person name="Low L."/>
            <person name="Lozovsky E."/>
            <person name="Lu J."/>
            <person name="Luo M."/>
            <person name="Machado C.A."/>
            <person name="Makalowski W."/>
            <person name="Marzo M."/>
            <person name="Matsuda M."/>
            <person name="Matzkin L."/>
            <person name="McAllister B."/>
            <person name="McBride C.S."/>
            <person name="McKernan B."/>
            <person name="McKernan K."/>
            <person name="Mendez-Lago M."/>
            <person name="Minx P."/>
            <person name="Mollenhauer M.U."/>
            <person name="Montooth K."/>
            <person name="Mount S.M."/>
            <person name="Mu X."/>
            <person name="Myers E."/>
            <person name="Negre B."/>
            <person name="Newfeld S."/>
            <person name="Nielsen R."/>
            <person name="Noor M.A."/>
            <person name="O'Grady P."/>
            <person name="Pachter L."/>
            <person name="Papaceit M."/>
            <person name="Parisi M.J."/>
            <person name="Parisi M."/>
            <person name="Parts L."/>
            <person name="Pedersen J.S."/>
            <person name="Pesole G."/>
            <person name="Phillippy A.M."/>
            <person name="Ponting C.P."/>
            <person name="Pop M."/>
            <person name="Porcelli D."/>
            <person name="Powell J.R."/>
            <person name="Prohaska S."/>
            <person name="Pruitt K."/>
            <person name="Puig M."/>
            <person name="Quesneville H."/>
            <person name="Ram K.R."/>
            <person name="Rand D."/>
            <person name="Rasmussen M.D."/>
            <person name="Reed L.K."/>
            <person name="Reenan R."/>
            <person name="Reily A."/>
            <person name="Remington K.A."/>
            <person name="Rieger T.T."/>
            <person name="Ritchie M.G."/>
            <person name="Robin C."/>
            <person name="Rogers Y.H."/>
            <person name="Rohde C."/>
            <person name="Rozas J."/>
            <person name="Rubenfield M.J."/>
            <person name="Ruiz A."/>
            <person name="Russo S."/>
            <person name="Salzberg S.L."/>
            <person name="Sanchez-Gracia A."/>
            <person name="Saranga D.J."/>
            <person name="Sato H."/>
            <person name="Schaeffer S.W."/>
            <person name="Schatz M.C."/>
            <person name="Schlenke T."/>
            <person name="Schwartz R."/>
            <person name="Segarra C."/>
            <person name="Singh R.S."/>
            <person name="Sirot L."/>
            <person name="Sirota M."/>
            <person name="Sisneros N.B."/>
            <person name="Smith C.D."/>
            <person name="Smith T.F."/>
            <person name="Spieth J."/>
            <person name="Stage D.E."/>
            <person name="Stark A."/>
            <person name="Stephan W."/>
            <person name="Strausberg R.L."/>
            <person name="Strempel S."/>
            <person name="Sturgill D."/>
            <person name="Sutton G."/>
            <person name="Sutton G.G."/>
            <person name="Tao W."/>
            <person name="Teichmann S."/>
            <person name="Tobari Y.N."/>
            <person name="Tomimura Y."/>
            <person name="Tsolas J.M."/>
            <person name="Valente V.L."/>
            <person name="Venter E."/>
            <person name="Venter J.C."/>
            <person name="Vicario S."/>
            <person name="Vieira F.G."/>
            <person name="Vilella A.J."/>
            <person name="Villasante A."/>
            <person name="Walenz B."/>
            <person name="Wang J."/>
            <person name="Wasserman M."/>
            <person name="Watts T."/>
            <person name="Wilson D."/>
            <person name="Wilson R.K."/>
            <person name="Wing R.A."/>
            <person name="Wolfner M.F."/>
            <person name="Wong A."/>
            <person name="Wong G.K."/>
            <person name="Wu C.I."/>
            <person name="Wu G."/>
            <person name="Yamamoto D."/>
            <person name="Yang H.P."/>
            <person name="Yang S.P."/>
            <person name="Yorke J.A."/>
            <person name="Yoshida K."/>
            <person name="Zdobnov E."/>
            <person name="Zhang P."/>
            <person name="Zhang Y."/>
            <person name="Zimin A.V."/>
            <person name="Baldwin J."/>
            <person name="Abdouelleil A."/>
            <person name="Abdulkadir J."/>
            <person name="Abebe A."/>
            <person name="Abera B."/>
            <person name="Abreu J."/>
            <person name="Acer S.C."/>
            <person name="Aftuck L."/>
            <person name="Alexander A."/>
            <person name="An P."/>
            <person name="Anderson E."/>
            <person name="Anderson S."/>
            <person name="Arachi H."/>
            <person name="Azer M."/>
            <person name="Bachantsang P."/>
            <person name="Barry A."/>
            <person name="Bayul T."/>
            <person name="Berlin A."/>
            <person name="Bessette D."/>
            <person name="Bloom T."/>
            <person name="Blye J."/>
            <person name="Boguslavskiy L."/>
            <person name="Bonnet C."/>
            <person name="Boukhgalter B."/>
            <person name="Bourzgui I."/>
            <person name="Brown A."/>
            <person name="Cahill P."/>
            <person name="Channer S."/>
            <person name="Cheshatsang Y."/>
            <person name="Chuda L."/>
            <person name="Citroen M."/>
            <person name="Collymore A."/>
            <person name="Cooke P."/>
            <person name="Costello M."/>
            <person name="D'Aco K."/>
            <person name="Daza R."/>
            <person name="De Haan G."/>
            <person name="DeGray S."/>
            <person name="DeMaso C."/>
            <person name="Dhargay N."/>
            <person name="Dooley K."/>
            <person name="Dooley E."/>
            <person name="Doricent M."/>
            <person name="Dorje P."/>
            <person name="Dorjee K."/>
            <person name="Dupes A."/>
            <person name="Elong R."/>
            <person name="Falk J."/>
            <person name="Farina A."/>
            <person name="Faro S."/>
            <person name="Ferguson D."/>
            <person name="Fisher S."/>
            <person name="Foley C.D."/>
            <person name="Franke A."/>
            <person name="Friedrich D."/>
            <person name="Gadbois L."/>
            <person name="Gearin G."/>
            <person name="Gearin C.R."/>
            <person name="Giannoukos G."/>
            <person name="Goode T."/>
            <person name="Graham J."/>
            <person name="Grandbois E."/>
            <person name="Grewal S."/>
            <person name="Gyaltsen K."/>
            <person name="Hafez N."/>
            <person name="Hagos B."/>
            <person name="Hall J."/>
            <person name="Henson C."/>
            <person name="Hollinger A."/>
            <person name="Honan T."/>
            <person name="Huard M.D."/>
            <person name="Hughes L."/>
            <person name="Hurhula B."/>
            <person name="Husby M.E."/>
            <person name="Kamat A."/>
            <person name="Kanga B."/>
            <person name="Kashin S."/>
            <person name="Khazanovich D."/>
            <person name="Kisner P."/>
            <person name="Lance K."/>
            <person name="Lara M."/>
            <person name="Lee W."/>
            <person name="Lennon N."/>
            <person name="Letendre F."/>
            <person name="LeVine R."/>
            <person name="Lipovsky A."/>
            <person name="Liu X."/>
            <person name="Liu J."/>
            <person name="Liu S."/>
            <person name="Lokyitsang T."/>
            <person name="Lokyitsang Y."/>
            <person name="Lubonja R."/>
            <person name="Lui A."/>
            <person name="MacDonald P."/>
            <person name="Magnisalis V."/>
            <person name="Maru K."/>
            <person name="Matthews C."/>
            <person name="McCusker W."/>
            <person name="McDonough S."/>
            <person name="Mehta T."/>
            <person name="Meldrim J."/>
            <person name="Meneus L."/>
            <person name="Mihai O."/>
            <person name="Mihalev A."/>
            <person name="Mihova T."/>
            <person name="Mittelman R."/>
            <person name="Mlenga V."/>
            <person name="Montmayeur A."/>
            <person name="Mulrain L."/>
            <person name="Navidi A."/>
            <person name="Naylor J."/>
            <person name="Negash T."/>
            <person name="Nguyen T."/>
            <person name="Nguyen N."/>
            <person name="Nicol R."/>
            <person name="Norbu C."/>
            <person name="Norbu N."/>
            <person name="Novod N."/>
            <person name="O'Neill B."/>
            <person name="Osman S."/>
            <person name="Markiewicz E."/>
            <person name="Oyono O.L."/>
            <person name="Patti C."/>
            <person name="Phunkhang P."/>
            <person name="Pierre F."/>
            <person name="Priest M."/>
            <person name="Raghuraman S."/>
            <person name="Rege F."/>
            <person name="Reyes R."/>
            <person name="Rise C."/>
            <person name="Rogov P."/>
            <person name="Ross K."/>
            <person name="Ryan E."/>
            <person name="Settipalli S."/>
            <person name="Shea T."/>
            <person name="Sherpa N."/>
            <person name="Shi L."/>
            <person name="Shih D."/>
            <person name="Sparrow T."/>
            <person name="Spaulding J."/>
            <person name="Stalker J."/>
            <person name="Stange-Thomann N."/>
            <person name="Stavropoulos S."/>
            <person name="Stone C."/>
            <person name="Strader C."/>
            <person name="Tesfaye S."/>
            <person name="Thomson T."/>
            <person name="Thoulutsang Y."/>
            <person name="Thoulutsang D."/>
            <person name="Topham K."/>
            <person name="Topping I."/>
            <person name="Tsamla T."/>
            <person name="Vassiliev H."/>
            <person name="Vo A."/>
            <person name="Wangchuk T."/>
            <person name="Wangdi T."/>
            <person name="Weiand M."/>
            <person name="Wilkinson J."/>
            <person name="Wilson A."/>
            <person name="Yadav S."/>
            <person name="Young G."/>
            <person name="Yu Q."/>
            <person name="Zembek L."/>
            <person name="Zhong D."/>
            <person name="Zimmer A."/>
            <person name="Zwirko Z."/>
            <person name="Jaffe D.B."/>
            <person name="Alvarez P."/>
            <person name="Brockman W."/>
            <person name="Butler J."/>
            <person name="Chin C."/>
            <person name="Gnerre S."/>
            <person name="Grabherr M."/>
            <person name="Kleber M."/>
            <person name="Mauceli E."/>
            <person name="MacCallum I."/>
        </authorList>
    </citation>
    <scope>NUCLEOTIDE SEQUENCE [LARGE SCALE GENOMIC DNA]</scope>
    <source>
        <strain evidence="3">Tucson 15287-2541.00</strain>
    </source>
</reference>
<dbReference type="Pfam" id="PF06477">
    <property type="entry name" value="DUF1091"/>
    <property type="match status" value="1"/>
</dbReference>
<evidence type="ECO:0000313" key="2">
    <source>
        <dbReference type="EMBL" id="EDV97193.1"/>
    </source>
</evidence>
<dbReference type="HOGENOM" id="CLU_124622_0_0_1"/>
<dbReference type="Proteomes" id="UP000001070">
    <property type="component" value="Unassembled WGS sequence"/>
</dbReference>
<dbReference type="EMBL" id="CH916366">
    <property type="protein sequence ID" value="EDV97193.1"/>
    <property type="molecule type" value="Genomic_DNA"/>
</dbReference>
<dbReference type="SMART" id="SM00697">
    <property type="entry name" value="DM8"/>
    <property type="match status" value="1"/>
</dbReference>
<dbReference type="AlphaFoldDB" id="B4J394"/>
<accession>B4J394</accession>
<dbReference type="PANTHER" id="PTHR20898">
    <property type="entry name" value="DAEDALUS ON 3-RELATED-RELATED"/>
    <property type="match status" value="1"/>
</dbReference>
<protein>
    <submittedName>
        <fullName evidence="2">GH14811</fullName>
    </submittedName>
</protein>
<dbReference type="eggNOG" id="ENOG502TD5D">
    <property type="taxonomic scope" value="Eukaryota"/>
</dbReference>
<dbReference type="Gene3D" id="2.70.220.10">
    <property type="entry name" value="Ganglioside GM2 activator"/>
    <property type="match status" value="1"/>
</dbReference>
<keyword evidence="1" id="KW-0732">Signal</keyword>
<dbReference type="InterPro" id="IPR036846">
    <property type="entry name" value="GM2-AP_sf"/>
</dbReference>
<evidence type="ECO:0000313" key="3">
    <source>
        <dbReference type="Proteomes" id="UP000001070"/>
    </source>
</evidence>
<keyword evidence="3" id="KW-1185">Reference proteome</keyword>
<gene>
    <name evidence="2" type="primary">Dgri\GH14811</name>
    <name evidence="2" type="ORF">Dgri_GH14811</name>
</gene>